<dbReference type="InterPro" id="IPR036891">
    <property type="entry name" value="Signal_recog_part_SRP54_M_sf"/>
</dbReference>
<dbReference type="PROSITE" id="PS00300">
    <property type="entry name" value="SRP54"/>
    <property type="match status" value="1"/>
</dbReference>
<dbReference type="Pfam" id="PF02881">
    <property type="entry name" value="SRP54_N"/>
    <property type="match status" value="1"/>
</dbReference>
<evidence type="ECO:0000256" key="9">
    <source>
        <dbReference type="ARBA" id="ARBA00023274"/>
    </source>
</evidence>
<evidence type="ECO:0000256" key="7">
    <source>
        <dbReference type="ARBA" id="ARBA00023134"/>
    </source>
</evidence>
<dbReference type="SMART" id="SM00382">
    <property type="entry name" value="AAA"/>
    <property type="match status" value="1"/>
</dbReference>
<dbReference type="GO" id="GO:0005525">
    <property type="term" value="F:GTP binding"/>
    <property type="evidence" value="ECO:0007669"/>
    <property type="project" value="UniProtKB-KW"/>
</dbReference>
<evidence type="ECO:0000256" key="1">
    <source>
        <dbReference type="ARBA" id="ARBA00004496"/>
    </source>
</evidence>
<gene>
    <name evidence="13" type="ORF">ENX07_00915</name>
</gene>
<dbReference type="GO" id="GO:0003924">
    <property type="term" value="F:GTPase activity"/>
    <property type="evidence" value="ECO:0007669"/>
    <property type="project" value="InterPro"/>
</dbReference>
<reference evidence="13" key="1">
    <citation type="journal article" date="2020" name="mSystems">
        <title>Genome- and Community-Level Interaction Insights into Carbon Utilization and Element Cycling Functions of Hydrothermarchaeota in Hydrothermal Sediment.</title>
        <authorList>
            <person name="Zhou Z."/>
            <person name="Liu Y."/>
            <person name="Xu W."/>
            <person name="Pan J."/>
            <person name="Luo Z.H."/>
            <person name="Li M."/>
        </authorList>
    </citation>
    <scope>NUCLEOTIDE SEQUENCE [LARGE SCALE GENOMIC DNA]</scope>
    <source>
        <strain evidence="13">SpSt-906</strain>
    </source>
</reference>
<organism evidence="13">
    <name type="scientific">candidate division WOR-3 bacterium</name>
    <dbReference type="NCBI Taxonomy" id="2052148"/>
    <lineage>
        <taxon>Bacteria</taxon>
        <taxon>Bacteria division WOR-3</taxon>
    </lineage>
</organism>
<dbReference type="Gene3D" id="3.40.50.300">
    <property type="entry name" value="P-loop containing nucleotide triphosphate hydrolases"/>
    <property type="match status" value="1"/>
</dbReference>
<evidence type="ECO:0000313" key="13">
    <source>
        <dbReference type="EMBL" id="HGE98624.1"/>
    </source>
</evidence>
<dbReference type="SUPFAM" id="SSF47446">
    <property type="entry name" value="Signal peptide-binding domain"/>
    <property type="match status" value="1"/>
</dbReference>
<keyword evidence="7" id="KW-0342">GTP-binding</keyword>
<keyword evidence="6" id="KW-0694">RNA-binding</keyword>
<proteinExistence type="inferred from homology"/>
<evidence type="ECO:0000259" key="12">
    <source>
        <dbReference type="PROSITE" id="PS00300"/>
    </source>
</evidence>
<dbReference type="InterPro" id="IPR003593">
    <property type="entry name" value="AAA+_ATPase"/>
</dbReference>
<name>A0A7C3UNV1_UNCW3</name>
<accession>A0A7C3UNV1</accession>
<evidence type="ECO:0000256" key="3">
    <source>
        <dbReference type="ARBA" id="ARBA00022490"/>
    </source>
</evidence>
<evidence type="ECO:0000256" key="11">
    <source>
        <dbReference type="ARBA" id="ARBA00048027"/>
    </source>
</evidence>
<dbReference type="InterPro" id="IPR022941">
    <property type="entry name" value="SRP54"/>
</dbReference>
<dbReference type="EC" id="3.6.5.4" evidence="10"/>
<evidence type="ECO:0000256" key="6">
    <source>
        <dbReference type="ARBA" id="ARBA00022884"/>
    </source>
</evidence>
<dbReference type="GO" id="GO:0048500">
    <property type="term" value="C:signal recognition particle"/>
    <property type="evidence" value="ECO:0007669"/>
    <property type="project" value="InterPro"/>
</dbReference>
<keyword evidence="4" id="KW-0547">Nucleotide-binding</keyword>
<dbReference type="PANTHER" id="PTHR11564:SF5">
    <property type="entry name" value="SIGNAL RECOGNITION PARTICLE SUBUNIT SRP54"/>
    <property type="match status" value="1"/>
</dbReference>
<evidence type="ECO:0000256" key="10">
    <source>
        <dbReference type="ARBA" id="ARBA00035672"/>
    </source>
</evidence>
<dbReference type="AlphaFoldDB" id="A0A7C3UNV1"/>
<dbReference type="SMART" id="SM00963">
    <property type="entry name" value="SRP54_N"/>
    <property type="match status" value="1"/>
</dbReference>
<dbReference type="InterPro" id="IPR042101">
    <property type="entry name" value="SRP54_N_sf"/>
</dbReference>
<comment type="subcellular location">
    <subcellularLocation>
        <location evidence="1">Cytoplasm</location>
    </subcellularLocation>
</comment>
<dbReference type="InterPro" id="IPR004125">
    <property type="entry name" value="Signal_recog_particle_SRP54_M"/>
</dbReference>
<dbReference type="Gene3D" id="1.20.120.140">
    <property type="entry name" value="Signal recognition particle SRP54, nucleotide-binding domain"/>
    <property type="match status" value="1"/>
</dbReference>
<comment type="catalytic activity">
    <reaction evidence="11">
        <text>GTP + H2O = GDP + phosphate + H(+)</text>
        <dbReference type="Rhea" id="RHEA:19669"/>
        <dbReference type="ChEBI" id="CHEBI:15377"/>
        <dbReference type="ChEBI" id="CHEBI:15378"/>
        <dbReference type="ChEBI" id="CHEBI:37565"/>
        <dbReference type="ChEBI" id="CHEBI:43474"/>
        <dbReference type="ChEBI" id="CHEBI:58189"/>
        <dbReference type="EC" id="3.6.5.4"/>
    </reaction>
</comment>
<dbReference type="NCBIfam" id="TIGR00959">
    <property type="entry name" value="ffh"/>
    <property type="match status" value="1"/>
</dbReference>
<dbReference type="Gene3D" id="1.10.260.30">
    <property type="entry name" value="Signal recognition particle, SRP54 subunit, M-domain"/>
    <property type="match status" value="1"/>
</dbReference>
<dbReference type="InterPro" id="IPR027417">
    <property type="entry name" value="P-loop_NTPase"/>
</dbReference>
<dbReference type="GO" id="GO:0006614">
    <property type="term" value="P:SRP-dependent cotranslational protein targeting to membrane"/>
    <property type="evidence" value="ECO:0007669"/>
    <property type="project" value="InterPro"/>
</dbReference>
<comment type="similarity">
    <text evidence="2">Belongs to the GTP-binding SRP family. SRP54 subfamily.</text>
</comment>
<dbReference type="GO" id="GO:0008312">
    <property type="term" value="F:7S RNA binding"/>
    <property type="evidence" value="ECO:0007669"/>
    <property type="project" value="InterPro"/>
</dbReference>
<comment type="caution">
    <text evidence="13">The sequence shown here is derived from an EMBL/GenBank/DDBJ whole genome shotgun (WGS) entry which is preliminary data.</text>
</comment>
<dbReference type="InterPro" id="IPR036225">
    <property type="entry name" value="SRP/SRP_N"/>
</dbReference>
<sequence length="429" mass="48138">MFDLIADKFLKLQRKILGYGKLTPKEIDSFLREVRLLLLDADVNYKVVGELIKNLSESMAKEKITEAIRPGELLRVILYKEIVHLLGEKPQRLEFKAKPLIVALVGLQGTGKTTSAAKLAFRFKSQKPLLVACDPKRPAASEQLELLAQRVGVDFLPVKETALASCWTGIQVAKQKGNNLIIFDTAGRLHIDEELMGELKEIKEKIKPHYILLVVDAMVGQDAVAQAEEFQRRLGIDGCIMTKLDGDARGGACLSVRMVANVPIYFAGVGEKVEDLEEFYPERMATRILGMGDIKSLVEKVEAEVKAEEQKKMAEKFIKGELDFEDLLAQLKMFQKMGSLSKLMSMLPGMKGIDISEKEIKRIEAIILSMTKEERKDPSIIDGSRRRRIALGSGTTVEEVNQVLKQMKMIKEMGKNLKRYKGLPFGKLF</sequence>
<dbReference type="InterPro" id="IPR013822">
    <property type="entry name" value="Signal_recog_particl_SRP54_hlx"/>
</dbReference>
<keyword evidence="9" id="KW-0687">Ribonucleoprotein</keyword>
<evidence type="ECO:0000256" key="2">
    <source>
        <dbReference type="ARBA" id="ARBA00005450"/>
    </source>
</evidence>
<dbReference type="Pfam" id="PF00448">
    <property type="entry name" value="SRP54"/>
    <property type="match status" value="1"/>
</dbReference>
<evidence type="ECO:0000256" key="8">
    <source>
        <dbReference type="ARBA" id="ARBA00023135"/>
    </source>
</evidence>
<dbReference type="InterPro" id="IPR004780">
    <property type="entry name" value="SRP"/>
</dbReference>
<dbReference type="PANTHER" id="PTHR11564">
    <property type="entry name" value="SIGNAL RECOGNITION PARTICLE 54K PROTEIN SRP54"/>
    <property type="match status" value="1"/>
</dbReference>
<keyword evidence="3" id="KW-0963">Cytoplasm</keyword>
<dbReference type="Pfam" id="PF02978">
    <property type="entry name" value="SRP_SPB"/>
    <property type="match status" value="1"/>
</dbReference>
<evidence type="ECO:0000256" key="5">
    <source>
        <dbReference type="ARBA" id="ARBA00022801"/>
    </source>
</evidence>
<dbReference type="SUPFAM" id="SSF52540">
    <property type="entry name" value="P-loop containing nucleoside triphosphate hydrolases"/>
    <property type="match status" value="1"/>
</dbReference>
<protein>
    <recommendedName>
        <fullName evidence="10">signal-recognition-particle GTPase</fullName>
        <ecNumber evidence="10">3.6.5.4</ecNumber>
    </recommendedName>
</protein>
<feature type="domain" description="SRP54-type proteins GTP-binding" evidence="12">
    <location>
        <begin position="263"/>
        <end position="276"/>
    </location>
</feature>
<evidence type="ECO:0000256" key="4">
    <source>
        <dbReference type="ARBA" id="ARBA00022741"/>
    </source>
</evidence>
<keyword evidence="5" id="KW-0378">Hydrolase</keyword>
<dbReference type="InterPro" id="IPR000897">
    <property type="entry name" value="SRP54_GTPase_dom"/>
</dbReference>
<dbReference type="SUPFAM" id="SSF47364">
    <property type="entry name" value="Domain of the SRP/SRP receptor G-proteins"/>
    <property type="match status" value="1"/>
</dbReference>
<dbReference type="SMART" id="SM00962">
    <property type="entry name" value="SRP54"/>
    <property type="match status" value="1"/>
</dbReference>
<dbReference type="EMBL" id="DTMQ01000009">
    <property type="protein sequence ID" value="HGE98624.1"/>
    <property type="molecule type" value="Genomic_DNA"/>
</dbReference>
<keyword evidence="8" id="KW-0733">Signal recognition particle</keyword>